<dbReference type="AlphaFoldDB" id="B9SWX2"/>
<dbReference type="STRING" id="3988.B9SWX2"/>
<protein>
    <submittedName>
        <fullName evidence="4">Protein binding protein, putative</fullName>
    </submittedName>
</protein>
<dbReference type="InterPro" id="IPR003103">
    <property type="entry name" value="BAG_domain"/>
</dbReference>
<name>B9SWX2_RICCO</name>
<feature type="coiled-coil region" evidence="2">
    <location>
        <begin position="29"/>
        <end position="56"/>
    </location>
</feature>
<dbReference type="InterPro" id="IPR036533">
    <property type="entry name" value="BAG_dom_sf"/>
</dbReference>
<proteinExistence type="predicted"/>
<gene>
    <name evidence="4" type="ORF">RCOM_0488800</name>
</gene>
<evidence type="ECO:0000256" key="2">
    <source>
        <dbReference type="SAM" id="Coils"/>
    </source>
</evidence>
<dbReference type="Pfam" id="PF02179">
    <property type="entry name" value="BAG"/>
    <property type="match status" value="1"/>
</dbReference>
<keyword evidence="2" id="KW-0175">Coiled coil</keyword>
<evidence type="ECO:0000259" key="3">
    <source>
        <dbReference type="PROSITE" id="PS51035"/>
    </source>
</evidence>
<evidence type="ECO:0000313" key="4">
    <source>
        <dbReference type="EMBL" id="EEF31875.1"/>
    </source>
</evidence>
<dbReference type="eggNOG" id="KOG4361">
    <property type="taxonomic scope" value="Eukaryota"/>
</dbReference>
<keyword evidence="1" id="KW-0143">Chaperone</keyword>
<reference evidence="5" key="1">
    <citation type="journal article" date="2010" name="Nat. Biotechnol.">
        <title>Draft genome sequence of the oilseed species Ricinus communis.</title>
        <authorList>
            <person name="Chan A.P."/>
            <person name="Crabtree J."/>
            <person name="Zhao Q."/>
            <person name="Lorenzi H."/>
            <person name="Orvis J."/>
            <person name="Puiu D."/>
            <person name="Melake-Berhan A."/>
            <person name="Jones K.M."/>
            <person name="Redman J."/>
            <person name="Chen G."/>
            <person name="Cahoon E.B."/>
            <person name="Gedil M."/>
            <person name="Stanke M."/>
            <person name="Haas B.J."/>
            <person name="Wortman J.R."/>
            <person name="Fraser-Liggett C.M."/>
            <person name="Ravel J."/>
            <person name="Rabinowicz P.D."/>
        </authorList>
    </citation>
    <scope>NUCLEOTIDE SEQUENCE [LARGE SCALE GENOMIC DNA]</scope>
    <source>
        <strain evidence="5">cv. Hale</strain>
    </source>
</reference>
<sequence>MKEREETSKAEAKDSEGILKRELKDREEMSKAFQAIAQVRDEVDKLAERVSALEVAVNCGTKVANEEFVVPSELLMRQLLKLDTIEAEGEAKMQRKAEVRRIQNFHEVLDDLKSSNSKPFGNNSDAVSVRTEWLSIDSSVESSSPPPISPST</sequence>
<dbReference type="Gene3D" id="1.20.58.120">
    <property type="entry name" value="BAG domain"/>
    <property type="match status" value="1"/>
</dbReference>
<dbReference type="InParanoid" id="B9SWX2"/>
<dbReference type="PANTHER" id="PTHR12329:SF40">
    <property type="entry name" value="BAG FAMILY MOLECULAR CHAPERONE REGULATOR 4"/>
    <property type="match status" value="1"/>
</dbReference>
<accession>B9SWX2</accession>
<dbReference type="EMBL" id="EQ974213">
    <property type="protein sequence ID" value="EEF31875.1"/>
    <property type="molecule type" value="Genomic_DNA"/>
</dbReference>
<dbReference type="PANTHER" id="PTHR12329">
    <property type="entry name" value="BCL2-ASSOCIATED ATHANOGENE"/>
    <property type="match status" value="1"/>
</dbReference>
<dbReference type="SMART" id="SM00264">
    <property type="entry name" value="BAG"/>
    <property type="match status" value="1"/>
</dbReference>
<dbReference type="PROSITE" id="PS51035">
    <property type="entry name" value="BAG"/>
    <property type="match status" value="1"/>
</dbReference>
<evidence type="ECO:0000256" key="1">
    <source>
        <dbReference type="ARBA" id="ARBA00023186"/>
    </source>
</evidence>
<dbReference type="SUPFAM" id="SSF63491">
    <property type="entry name" value="BAG domain"/>
    <property type="match status" value="1"/>
</dbReference>
<dbReference type="Proteomes" id="UP000008311">
    <property type="component" value="Unassembled WGS sequence"/>
</dbReference>
<dbReference type="InterPro" id="IPR039773">
    <property type="entry name" value="BAG_chaperone_regulator"/>
</dbReference>
<evidence type="ECO:0000313" key="5">
    <source>
        <dbReference type="Proteomes" id="UP000008311"/>
    </source>
</evidence>
<keyword evidence="5" id="KW-1185">Reference proteome</keyword>
<dbReference type="GO" id="GO:0051087">
    <property type="term" value="F:protein-folding chaperone binding"/>
    <property type="evidence" value="ECO:0007669"/>
    <property type="project" value="InterPro"/>
</dbReference>
<feature type="domain" description="BAG" evidence="3">
    <location>
        <begin position="32"/>
        <end position="113"/>
    </location>
</feature>
<organism evidence="4 5">
    <name type="scientific">Ricinus communis</name>
    <name type="common">Castor bean</name>
    <dbReference type="NCBI Taxonomy" id="3988"/>
    <lineage>
        <taxon>Eukaryota</taxon>
        <taxon>Viridiplantae</taxon>
        <taxon>Streptophyta</taxon>
        <taxon>Embryophyta</taxon>
        <taxon>Tracheophyta</taxon>
        <taxon>Spermatophyta</taxon>
        <taxon>Magnoliopsida</taxon>
        <taxon>eudicotyledons</taxon>
        <taxon>Gunneridae</taxon>
        <taxon>Pentapetalae</taxon>
        <taxon>rosids</taxon>
        <taxon>fabids</taxon>
        <taxon>Malpighiales</taxon>
        <taxon>Euphorbiaceae</taxon>
        <taxon>Acalyphoideae</taxon>
        <taxon>Acalypheae</taxon>
        <taxon>Ricinus</taxon>
    </lineage>
</organism>